<dbReference type="InterPro" id="IPR001623">
    <property type="entry name" value="DnaJ_domain"/>
</dbReference>
<dbReference type="PANTHER" id="PTHR43096:SF10">
    <property type="entry name" value="CHAPERONE PROTEIN DNAJ A6, CHLOROPLASTIC"/>
    <property type="match status" value="1"/>
</dbReference>
<sequence>MAPVEIKDDYYDILGVSNTATIEIITSSYRRLALDRHPDKNPNNPGATAAFQLLSCAYQTIKDPDKRRAYDKEWPNIKRTQTAQKEAKRRQEEFAEAERKKAAEDNAKKQKEKCAREERLRHLERLRSKYDGDIFELRRVVRRLEADTKRLQDQDNEELRKERERNSWWAYVTSPFYAPQKETEEEKQTREVERLQRLASKRIKEQDLAEKKAKLQGWEDALKDTNNKIAADKAKEEEEARLQAAKMQEKLRRAKEARRRAEEEAAEEERRKRWEEAQARKQREEAQARKQREEAQARMRQEQAARAAREAREAREAQEAWEEQMRAWRAAEERRKAEEDRKAEERRKTEEKRKQEEKQKAEAEKRARAASWAETARKPPKARNEWFDSEVPYHSPFRGSGPSKTSSACRHEMFWPKLNGSHTCQNCHGIQRRFAFQCPGCNMIACAGCRQSLRGERRRRRRSRDL</sequence>
<reference evidence="4 5" key="1">
    <citation type="journal article" date="2016" name="Nat. Commun.">
        <title>Ectomycorrhizal ecology is imprinted in the genome of the dominant symbiotic fungus Cenococcum geophilum.</title>
        <authorList>
            <consortium name="DOE Joint Genome Institute"/>
            <person name="Peter M."/>
            <person name="Kohler A."/>
            <person name="Ohm R.A."/>
            <person name="Kuo A."/>
            <person name="Krutzmann J."/>
            <person name="Morin E."/>
            <person name="Arend M."/>
            <person name="Barry K.W."/>
            <person name="Binder M."/>
            <person name="Choi C."/>
            <person name="Clum A."/>
            <person name="Copeland A."/>
            <person name="Grisel N."/>
            <person name="Haridas S."/>
            <person name="Kipfer T."/>
            <person name="LaButti K."/>
            <person name="Lindquist E."/>
            <person name="Lipzen A."/>
            <person name="Maire R."/>
            <person name="Meier B."/>
            <person name="Mihaltcheva S."/>
            <person name="Molinier V."/>
            <person name="Murat C."/>
            <person name="Poggeler S."/>
            <person name="Quandt C.A."/>
            <person name="Sperisen C."/>
            <person name="Tritt A."/>
            <person name="Tisserant E."/>
            <person name="Crous P.W."/>
            <person name="Henrissat B."/>
            <person name="Nehls U."/>
            <person name="Egli S."/>
            <person name="Spatafora J.W."/>
            <person name="Grigoriev I.V."/>
            <person name="Martin F.M."/>
        </authorList>
    </citation>
    <scope>NUCLEOTIDE SEQUENCE [LARGE SCALE GENOMIC DNA]</scope>
    <source>
        <strain evidence="4 5">CBS 207.34</strain>
    </source>
</reference>
<feature type="compositionally biased region" description="Basic and acidic residues" evidence="2">
    <location>
        <begin position="231"/>
        <end position="251"/>
    </location>
</feature>
<dbReference type="PROSITE" id="PS50076">
    <property type="entry name" value="DNAJ_2"/>
    <property type="match status" value="1"/>
</dbReference>
<dbReference type="PRINTS" id="PR00625">
    <property type="entry name" value="JDOMAIN"/>
</dbReference>
<dbReference type="Pfam" id="PF00226">
    <property type="entry name" value="DnaJ"/>
    <property type="match status" value="1"/>
</dbReference>
<accession>A0A8E2ET06</accession>
<protein>
    <submittedName>
        <fullName evidence="4">DnaJ-domain-containing protein</fullName>
    </submittedName>
</protein>
<proteinExistence type="predicted"/>
<feature type="domain" description="J" evidence="3">
    <location>
        <begin position="9"/>
        <end position="74"/>
    </location>
</feature>
<evidence type="ECO:0000259" key="3">
    <source>
        <dbReference type="PROSITE" id="PS50076"/>
    </source>
</evidence>
<dbReference type="GO" id="GO:0042026">
    <property type="term" value="P:protein refolding"/>
    <property type="evidence" value="ECO:0007669"/>
    <property type="project" value="TreeGrafter"/>
</dbReference>
<keyword evidence="1" id="KW-0175">Coiled coil</keyword>
<organism evidence="4 5">
    <name type="scientific">Glonium stellatum</name>
    <dbReference type="NCBI Taxonomy" id="574774"/>
    <lineage>
        <taxon>Eukaryota</taxon>
        <taxon>Fungi</taxon>
        <taxon>Dikarya</taxon>
        <taxon>Ascomycota</taxon>
        <taxon>Pezizomycotina</taxon>
        <taxon>Dothideomycetes</taxon>
        <taxon>Pleosporomycetidae</taxon>
        <taxon>Gloniales</taxon>
        <taxon>Gloniaceae</taxon>
        <taxon>Glonium</taxon>
    </lineage>
</organism>
<dbReference type="GO" id="GO:0005737">
    <property type="term" value="C:cytoplasm"/>
    <property type="evidence" value="ECO:0007669"/>
    <property type="project" value="TreeGrafter"/>
</dbReference>
<dbReference type="GO" id="GO:0051082">
    <property type="term" value="F:unfolded protein binding"/>
    <property type="evidence" value="ECO:0007669"/>
    <property type="project" value="TreeGrafter"/>
</dbReference>
<feature type="compositionally biased region" description="Basic and acidic residues" evidence="2">
    <location>
        <begin position="259"/>
        <end position="367"/>
    </location>
</feature>
<name>A0A8E2ET06_9PEZI</name>
<evidence type="ECO:0000256" key="2">
    <source>
        <dbReference type="SAM" id="MobiDB-lite"/>
    </source>
</evidence>
<dbReference type="Proteomes" id="UP000250140">
    <property type="component" value="Unassembled WGS sequence"/>
</dbReference>
<dbReference type="AlphaFoldDB" id="A0A8E2ET06"/>
<dbReference type="CDD" id="cd06257">
    <property type="entry name" value="DnaJ"/>
    <property type="match status" value="1"/>
</dbReference>
<evidence type="ECO:0000313" key="5">
    <source>
        <dbReference type="Proteomes" id="UP000250140"/>
    </source>
</evidence>
<evidence type="ECO:0000313" key="4">
    <source>
        <dbReference type="EMBL" id="OCL03808.1"/>
    </source>
</evidence>
<dbReference type="PANTHER" id="PTHR43096">
    <property type="entry name" value="DNAJ HOMOLOG 1, MITOCHONDRIAL-RELATED"/>
    <property type="match status" value="1"/>
</dbReference>
<feature type="region of interest" description="Disordered" evidence="2">
    <location>
        <begin position="231"/>
        <end position="383"/>
    </location>
</feature>
<dbReference type="EMBL" id="KV750677">
    <property type="protein sequence ID" value="OCL03808.1"/>
    <property type="molecule type" value="Genomic_DNA"/>
</dbReference>
<dbReference type="OrthoDB" id="10250354at2759"/>
<dbReference type="SMART" id="SM00271">
    <property type="entry name" value="DnaJ"/>
    <property type="match status" value="1"/>
</dbReference>
<feature type="coiled-coil region" evidence="1">
    <location>
        <begin position="80"/>
        <end position="154"/>
    </location>
</feature>
<gene>
    <name evidence="4" type="ORF">AOQ84DRAFT_138013</name>
</gene>
<dbReference type="InterPro" id="IPR036869">
    <property type="entry name" value="J_dom_sf"/>
</dbReference>
<dbReference type="Gene3D" id="1.10.287.110">
    <property type="entry name" value="DnaJ domain"/>
    <property type="match status" value="1"/>
</dbReference>
<dbReference type="SUPFAM" id="SSF46565">
    <property type="entry name" value="Chaperone J-domain"/>
    <property type="match status" value="1"/>
</dbReference>
<evidence type="ECO:0000256" key="1">
    <source>
        <dbReference type="SAM" id="Coils"/>
    </source>
</evidence>
<keyword evidence="5" id="KW-1185">Reference proteome</keyword>